<sequence>MGGVFSKKDKTPKVSEQDNAILALKTQRDKIKQMIKRKENCMEKERLLAKELIREGKKDRALLLLKKKRYQEKIIDQTLSQLSKIEQMVQDLEFAEIQQKVVEGLKQGNDALKKMNSLFDVDEIDRIMEETKEAAEYQEEISNMLSGQLSTSDVSDVEKELEELLAAQVPADILPSVPTHDLPEPASPEKEKIASSKREKVAVEA</sequence>
<protein>
    <recommendedName>
        <fullName evidence="10">Charged multivesicular body protein 6</fullName>
    </recommendedName>
</protein>
<proteinExistence type="inferred from homology"/>
<dbReference type="GO" id="GO:0032511">
    <property type="term" value="P:late endosome to vacuole transport via multivesicular body sorting pathway"/>
    <property type="evidence" value="ECO:0007669"/>
    <property type="project" value="TreeGrafter"/>
</dbReference>
<dbReference type="GO" id="GO:0000815">
    <property type="term" value="C:ESCRT III complex"/>
    <property type="evidence" value="ECO:0007669"/>
    <property type="project" value="TreeGrafter"/>
</dbReference>
<dbReference type="AlphaFoldDB" id="A0A9P1MW33"/>
<dbReference type="Proteomes" id="UP001152747">
    <property type="component" value="Unassembled WGS sequence"/>
</dbReference>
<reference evidence="8" key="1">
    <citation type="submission" date="2022-11" db="EMBL/GenBank/DDBJ databases">
        <authorList>
            <person name="Kikuchi T."/>
        </authorList>
    </citation>
    <scope>NUCLEOTIDE SEQUENCE</scope>
    <source>
        <strain evidence="8">PS1010</strain>
    </source>
</reference>
<evidence type="ECO:0000256" key="5">
    <source>
        <dbReference type="ARBA" id="ARBA00022927"/>
    </source>
</evidence>
<evidence type="ECO:0000256" key="4">
    <source>
        <dbReference type="ARBA" id="ARBA00022753"/>
    </source>
</evidence>
<comment type="similarity">
    <text evidence="2">Belongs to the SNF7 family.</text>
</comment>
<keyword evidence="5" id="KW-0653">Protein transport</keyword>
<organism evidence="8 9">
    <name type="scientific">Caenorhabditis angaria</name>
    <dbReference type="NCBI Taxonomy" id="860376"/>
    <lineage>
        <taxon>Eukaryota</taxon>
        <taxon>Metazoa</taxon>
        <taxon>Ecdysozoa</taxon>
        <taxon>Nematoda</taxon>
        <taxon>Chromadorea</taxon>
        <taxon>Rhabditida</taxon>
        <taxon>Rhabditina</taxon>
        <taxon>Rhabditomorpha</taxon>
        <taxon>Rhabditoidea</taxon>
        <taxon>Rhabditidae</taxon>
        <taxon>Peloderinae</taxon>
        <taxon>Caenorhabditis</taxon>
    </lineage>
</organism>
<evidence type="ECO:0000313" key="9">
    <source>
        <dbReference type="Proteomes" id="UP001152747"/>
    </source>
</evidence>
<comment type="subcellular location">
    <subcellularLocation>
        <location evidence="1">Endosome membrane</location>
    </subcellularLocation>
</comment>
<feature type="region of interest" description="Disordered" evidence="7">
    <location>
        <begin position="170"/>
        <end position="205"/>
    </location>
</feature>
<keyword evidence="9" id="KW-1185">Reference proteome</keyword>
<comment type="caution">
    <text evidence="8">The sequence shown here is derived from an EMBL/GenBank/DDBJ whole genome shotgun (WGS) entry which is preliminary data.</text>
</comment>
<dbReference type="OrthoDB" id="441172at2759"/>
<dbReference type="Gene3D" id="6.10.140.1230">
    <property type="match status" value="1"/>
</dbReference>
<name>A0A9P1MW33_9PELO</name>
<evidence type="ECO:0000313" key="8">
    <source>
        <dbReference type="EMBL" id="CAI5438983.1"/>
    </source>
</evidence>
<feature type="compositionally biased region" description="Basic and acidic residues" evidence="7">
    <location>
        <begin position="181"/>
        <end position="205"/>
    </location>
</feature>
<evidence type="ECO:0000256" key="6">
    <source>
        <dbReference type="ARBA" id="ARBA00023136"/>
    </source>
</evidence>
<dbReference type="GO" id="GO:0015031">
    <property type="term" value="P:protein transport"/>
    <property type="evidence" value="ECO:0007669"/>
    <property type="project" value="UniProtKB-KW"/>
</dbReference>
<evidence type="ECO:0000256" key="3">
    <source>
        <dbReference type="ARBA" id="ARBA00022448"/>
    </source>
</evidence>
<gene>
    <name evidence="8" type="ORF">CAMP_LOCUS1620</name>
</gene>
<dbReference type="PANTHER" id="PTHR22761">
    <property type="entry name" value="CHARGED MULTIVESICULAR BODY PROTEIN"/>
    <property type="match status" value="1"/>
</dbReference>
<evidence type="ECO:0008006" key="10">
    <source>
        <dbReference type="Google" id="ProtNLM"/>
    </source>
</evidence>
<keyword evidence="4" id="KW-0967">Endosome</keyword>
<keyword evidence="3" id="KW-0813">Transport</keyword>
<dbReference type="InterPro" id="IPR005024">
    <property type="entry name" value="Snf7_fam"/>
</dbReference>
<dbReference type="GO" id="GO:0005771">
    <property type="term" value="C:multivesicular body"/>
    <property type="evidence" value="ECO:0007669"/>
    <property type="project" value="TreeGrafter"/>
</dbReference>
<dbReference type="Pfam" id="PF03357">
    <property type="entry name" value="Snf7"/>
    <property type="match status" value="1"/>
</dbReference>
<evidence type="ECO:0000256" key="2">
    <source>
        <dbReference type="ARBA" id="ARBA00006190"/>
    </source>
</evidence>
<dbReference type="GO" id="GO:0006900">
    <property type="term" value="P:vesicle budding from membrane"/>
    <property type="evidence" value="ECO:0007669"/>
    <property type="project" value="TreeGrafter"/>
</dbReference>
<evidence type="ECO:0000256" key="7">
    <source>
        <dbReference type="SAM" id="MobiDB-lite"/>
    </source>
</evidence>
<keyword evidence="6" id="KW-0472">Membrane</keyword>
<dbReference type="PANTHER" id="PTHR22761:SF5">
    <property type="entry name" value="CHARGED MULTIVESICULAR BODY PROTEIN 6"/>
    <property type="match status" value="1"/>
</dbReference>
<accession>A0A9P1MW33</accession>
<evidence type="ECO:0000256" key="1">
    <source>
        <dbReference type="ARBA" id="ARBA00004608"/>
    </source>
</evidence>
<dbReference type="EMBL" id="CANHGI010000001">
    <property type="protein sequence ID" value="CAI5438983.1"/>
    <property type="molecule type" value="Genomic_DNA"/>
</dbReference>